<protein>
    <submittedName>
        <fullName evidence="1">Uncharacterized protein</fullName>
    </submittedName>
</protein>
<comment type="caution">
    <text evidence="1">The sequence shown here is derived from an EMBL/GenBank/DDBJ whole genome shotgun (WGS) entry which is preliminary data.</text>
</comment>
<organism evidence="1 2">
    <name type="scientific">Dreissena polymorpha</name>
    <name type="common">Zebra mussel</name>
    <name type="synonym">Mytilus polymorpha</name>
    <dbReference type="NCBI Taxonomy" id="45954"/>
    <lineage>
        <taxon>Eukaryota</taxon>
        <taxon>Metazoa</taxon>
        <taxon>Spiralia</taxon>
        <taxon>Lophotrochozoa</taxon>
        <taxon>Mollusca</taxon>
        <taxon>Bivalvia</taxon>
        <taxon>Autobranchia</taxon>
        <taxon>Heteroconchia</taxon>
        <taxon>Euheterodonta</taxon>
        <taxon>Imparidentia</taxon>
        <taxon>Neoheterodontei</taxon>
        <taxon>Myida</taxon>
        <taxon>Dreissenoidea</taxon>
        <taxon>Dreissenidae</taxon>
        <taxon>Dreissena</taxon>
    </lineage>
</organism>
<evidence type="ECO:0000313" key="2">
    <source>
        <dbReference type="Proteomes" id="UP000828390"/>
    </source>
</evidence>
<reference evidence="1" key="1">
    <citation type="journal article" date="2019" name="bioRxiv">
        <title>The Genome of the Zebra Mussel, Dreissena polymorpha: A Resource for Invasive Species Research.</title>
        <authorList>
            <person name="McCartney M.A."/>
            <person name="Auch B."/>
            <person name="Kono T."/>
            <person name="Mallez S."/>
            <person name="Zhang Y."/>
            <person name="Obille A."/>
            <person name="Becker A."/>
            <person name="Abrahante J.E."/>
            <person name="Garbe J."/>
            <person name="Badalamenti J.P."/>
            <person name="Herman A."/>
            <person name="Mangelson H."/>
            <person name="Liachko I."/>
            <person name="Sullivan S."/>
            <person name="Sone E.D."/>
            <person name="Koren S."/>
            <person name="Silverstein K.A.T."/>
            <person name="Beckman K.B."/>
            <person name="Gohl D.M."/>
        </authorList>
    </citation>
    <scope>NUCLEOTIDE SEQUENCE</scope>
    <source>
        <strain evidence="1">Duluth1</strain>
        <tissue evidence="1">Whole animal</tissue>
    </source>
</reference>
<keyword evidence="2" id="KW-1185">Reference proteome</keyword>
<reference evidence="1" key="2">
    <citation type="submission" date="2020-11" db="EMBL/GenBank/DDBJ databases">
        <authorList>
            <person name="McCartney M.A."/>
            <person name="Auch B."/>
            <person name="Kono T."/>
            <person name="Mallez S."/>
            <person name="Becker A."/>
            <person name="Gohl D.M."/>
            <person name="Silverstein K.A.T."/>
            <person name="Koren S."/>
            <person name="Bechman K.B."/>
            <person name="Herman A."/>
            <person name="Abrahante J.E."/>
            <person name="Garbe J."/>
        </authorList>
    </citation>
    <scope>NUCLEOTIDE SEQUENCE</scope>
    <source>
        <strain evidence="1">Duluth1</strain>
        <tissue evidence="1">Whole animal</tissue>
    </source>
</reference>
<dbReference type="EMBL" id="JAIWYP010000016">
    <property type="protein sequence ID" value="KAH3697232.1"/>
    <property type="molecule type" value="Genomic_DNA"/>
</dbReference>
<dbReference type="Proteomes" id="UP000828390">
    <property type="component" value="Unassembled WGS sequence"/>
</dbReference>
<gene>
    <name evidence="1" type="ORF">DPMN_084724</name>
</gene>
<sequence length="91" mass="10609">MESLQKKRFSVRASTLVASARRKSTRAVYDARWKLFSNWCIRVGSVMLLCQPGFLAKINFPLWLLNPSTFQVFLKLVDMKMMIDFFARSGR</sequence>
<dbReference type="SUPFAM" id="SSF47823">
    <property type="entry name" value="lambda integrase-like, N-terminal domain"/>
    <property type="match status" value="1"/>
</dbReference>
<evidence type="ECO:0000313" key="1">
    <source>
        <dbReference type="EMBL" id="KAH3697232.1"/>
    </source>
</evidence>
<name>A0A9D3YF30_DREPO</name>
<proteinExistence type="predicted"/>
<accession>A0A9D3YF30</accession>
<dbReference type="AlphaFoldDB" id="A0A9D3YF30"/>